<gene>
    <name evidence="2" type="ORF">CH63R_04971</name>
</gene>
<accession>A0A1B7YKZ0</accession>
<keyword evidence="3" id="KW-1185">Reference proteome</keyword>
<dbReference type="EMBL" id="LTAN01000003">
    <property type="protein sequence ID" value="OBR12675.1"/>
    <property type="molecule type" value="Genomic_DNA"/>
</dbReference>
<evidence type="ECO:0000256" key="1">
    <source>
        <dbReference type="SAM" id="MobiDB-lite"/>
    </source>
</evidence>
<dbReference type="VEuPathDB" id="FungiDB:CH63R_04971"/>
<evidence type="ECO:0000313" key="3">
    <source>
        <dbReference type="Proteomes" id="UP000092177"/>
    </source>
</evidence>
<dbReference type="GeneID" id="28864053"/>
<dbReference type="KEGG" id="chig:CH63R_04971"/>
<sequence length="163" mass="17500">MPWLGATTELGETFPRNTTEWDDDSSLEGHVQQPFIGSATYDEPHAGTAASDESSTTPDGLGETRRDGAAQLLGPAPRLLYREAAPAAAVAGAWDGDESRGTRLRLSGWPEGRCGLDTEALRVSPRTRGGGSAKASIRRRREDVSEEMRCVQCQSLLLGFVLV</sequence>
<dbReference type="RefSeq" id="XP_018161192.1">
    <property type="nucleotide sequence ID" value="XM_018299946.1"/>
</dbReference>
<reference evidence="3" key="1">
    <citation type="journal article" date="2017" name="BMC Genomics">
        <title>Gapless genome assembly of Colletotrichum higginsianum reveals chromosome structure and association of transposable elements with secondary metabolite gene clusters.</title>
        <authorList>
            <person name="Dallery J.-F."/>
            <person name="Lapalu N."/>
            <person name="Zampounis A."/>
            <person name="Pigne S."/>
            <person name="Luyten I."/>
            <person name="Amselem J."/>
            <person name="Wittenberg A.H.J."/>
            <person name="Zhou S."/>
            <person name="de Queiroz M.V."/>
            <person name="Robin G.P."/>
            <person name="Auger A."/>
            <person name="Hainaut M."/>
            <person name="Henrissat B."/>
            <person name="Kim K.-T."/>
            <person name="Lee Y.-H."/>
            <person name="Lespinet O."/>
            <person name="Schwartz D.C."/>
            <person name="Thon M.R."/>
            <person name="O'Connell R.J."/>
        </authorList>
    </citation>
    <scope>NUCLEOTIDE SEQUENCE [LARGE SCALE GENOMIC DNA]</scope>
    <source>
        <strain evidence="3">IMI 349063</strain>
    </source>
</reference>
<protein>
    <submittedName>
        <fullName evidence="2">Uncharacterized protein</fullName>
    </submittedName>
</protein>
<dbReference type="AlphaFoldDB" id="A0A1B7YKZ0"/>
<evidence type="ECO:0000313" key="2">
    <source>
        <dbReference type="EMBL" id="OBR12675.1"/>
    </source>
</evidence>
<proteinExistence type="predicted"/>
<dbReference type="Proteomes" id="UP000092177">
    <property type="component" value="Chromosome 3"/>
</dbReference>
<comment type="caution">
    <text evidence="2">The sequence shown here is derived from an EMBL/GenBank/DDBJ whole genome shotgun (WGS) entry which is preliminary data.</text>
</comment>
<feature type="region of interest" description="Disordered" evidence="1">
    <location>
        <begin position="1"/>
        <end position="73"/>
    </location>
</feature>
<name>A0A1B7YKZ0_COLHI</name>
<organism evidence="2 3">
    <name type="scientific">Colletotrichum higginsianum (strain IMI 349063)</name>
    <name type="common">Crucifer anthracnose fungus</name>
    <dbReference type="NCBI Taxonomy" id="759273"/>
    <lineage>
        <taxon>Eukaryota</taxon>
        <taxon>Fungi</taxon>
        <taxon>Dikarya</taxon>
        <taxon>Ascomycota</taxon>
        <taxon>Pezizomycotina</taxon>
        <taxon>Sordariomycetes</taxon>
        <taxon>Hypocreomycetidae</taxon>
        <taxon>Glomerellales</taxon>
        <taxon>Glomerellaceae</taxon>
        <taxon>Colletotrichum</taxon>
        <taxon>Colletotrichum destructivum species complex</taxon>
    </lineage>
</organism>